<dbReference type="PANTHER" id="PTHR43335:SF4">
    <property type="entry name" value="ABC TRANSPORTER, ATP-BINDING PROTEIN"/>
    <property type="match status" value="1"/>
</dbReference>
<dbReference type="SUPFAM" id="SSF52540">
    <property type="entry name" value="P-loop containing nucleoside triphosphate hydrolases"/>
    <property type="match status" value="1"/>
</dbReference>
<evidence type="ECO:0000256" key="8">
    <source>
        <dbReference type="SAM" id="SignalP"/>
    </source>
</evidence>
<dbReference type="SMART" id="SM00382">
    <property type="entry name" value="AAA"/>
    <property type="match status" value="1"/>
</dbReference>
<keyword evidence="3" id="KW-0547">Nucleotide-binding</keyword>
<sequence length="974" mass="100011">MGMSVRASFLAALVVGSSLALTVAPSPSALAAQRPTAQQPAAQQPAALPAADPVTPQASMVPVGPEPDGTPVSLDVSIWPQSSGRHPVVLLAHGFGGTKDSVTSQAADLHDRGYVVIAWSARGHGASGGRIHLNDPAYEIADAQKLLDLAAKRSDVELDAPGDPRAGVMGASYGGALGLMLAGADRRVDGVVSAITWNDLADAFFPQAAVTQPATTAAGRSPIDVAGPFKQVWATNFFLSALRGSGRGAASQAGGGQGAAGQSAAAAGAARCGRFDPTICRLFVQASESGAASPQLTAILRAHSPKPTMNAVTAPTFLVQGVGDSLFGLDQADANASALAARRTPYAVRWSDGGHDAASTHEIEELDASYTWLDHYVRDKPSASRSESALPTAAFTYGTPAGRPGQPTTLHTLTAYPGLSGAPLQTRELPLATTSGALLHPPGGQPASLIAVPGLAALGISLSTYQIAALPGQSTALDTQPSTEAATVVGSPTMRLTVTSDSPDVTLFASVWRVTGGSVTLTNPLVAPVRLAVTPGRPTPVTISLPGATYDMPAGTRWRVLLTSTEATYSNSRTPSSIRISGASALTLPVATGTAVGGTVAGGVDTETLLASGALLLLLAVALGGWVVRRRRRRHLPARPDLADVPLVVEGLVKTYADGHRAVDDVTWRAEKGQVVGLLGPNGAGKTTTMRMVMGLISSDAGSVHVLGEPVSAGSRVLGRVGALIEGPGFLPHLTGRQNLEAYWSATGRAAEDAHFDEALDVAALGGAVDRPVKSYSQGMRQRLGIAQAMLGLPELLILDEPTNGLDPPQIAAMRPILRRYAETGRTVVVSSHLLAEVEMTCTHVVVMHAGRVITQGPVAELVDSDDTTILDLPEHVDHDVVSAGVHALEAAAGVTEVRVDTPTRIVVVAERGRAEVVAAAVTAGLPVVGVSSRRHLEEVFLGVISSASAPGASAEPGDEGASLVERLRQVRAR</sequence>
<feature type="domain" description="ABC transporter" evidence="9">
    <location>
        <begin position="647"/>
        <end position="875"/>
    </location>
</feature>
<keyword evidence="7" id="KW-0472">Membrane</keyword>
<comment type="caution">
    <text evidence="10">The sequence shown here is derived from an EMBL/GenBank/DDBJ whole genome shotgun (WGS) entry which is preliminary data.</text>
</comment>
<protein>
    <submittedName>
        <fullName evidence="10">Alpha/beta fold hydrolase</fullName>
    </submittedName>
</protein>
<dbReference type="Proteomes" id="UP001500730">
    <property type="component" value="Unassembled WGS sequence"/>
</dbReference>
<dbReference type="Pfam" id="PF08530">
    <property type="entry name" value="PepX_C"/>
    <property type="match status" value="1"/>
</dbReference>
<dbReference type="EMBL" id="BAAARE010000025">
    <property type="protein sequence ID" value="GAA2498776.1"/>
    <property type="molecule type" value="Genomic_DNA"/>
</dbReference>
<dbReference type="Gene3D" id="3.40.50.300">
    <property type="entry name" value="P-loop containing nucleotide triphosphate hydrolases"/>
    <property type="match status" value="1"/>
</dbReference>
<evidence type="ECO:0000256" key="6">
    <source>
        <dbReference type="SAM" id="MobiDB-lite"/>
    </source>
</evidence>
<proteinExistence type="inferred from homology"/>
<reference evidence="10 11" key="1">
    <citation type="journal article" date="2019" name="Int. J. Syst. Evol. Microbiol.">
        <title>The Global Catalogue of Microorganisms (GCM) 10K type strain sequencing project: providing services to taxonomists for standard genome sequencing and annotation.</title>
        <authorList>
            <consortium name="The Broad Institute Genomics Platform"/>
            <consortium name="The Broad Institute Genome Sequencing Center for Infectious Disease"/>
            <person name="Wu L."/>
            <person name="Ma J."/>
        </authorList>
    </citation>
    <scope>NUCLEOTIDE SEQUENCE [LARGE SCALE GENOMIC DNA]</scope>
    <source>
        <strain evidence="10 11">JCM 16259</strain>
    </source>
</reference>
<dbReference type="SUPFAM" id="SSF49785">
    <property type="entry name" value="Galactose-binding domain-like"/>
    <property type="match status" value="1"/>
</dbReference>
<dbReference type="PROSITE" id="PS00211">
    <property type="entry name" value="ABC_TRANSPORTER_1"/>
    <property type="match status" value="1"/>
</dbReference>
<dbReference type="InterPro" id="IPR003439">
    <property type="entry name" value="ABC_transporter-like_ATP-bd"/>
</dbReference>
<evidence type="ECO:0000256" key="1">
    <source>
        <dbReference type="ARBA" id="ARBA00005417"/>
    </source>
</evidence>
<dbReference type="InterPro" id="IPR008979">
    <property type="entry name" value="Galactose-bd-like_sf"/>
</dbReference>
<evidence type="ECO:0000256" key="3">
    <source>
        <dbReference type="ARBA" id="ARBA00022741"/>
    </source>
</evidence>
<dbReference type="InterPro" id="IPR029058">
    <property type="entry name" value="AB_hydrolase_fold"/>
</dbReference>
<dbReference type="InterPro" id="IPR027417">
    <property type="entry name" value="P-loop_NTPase"/>
</dbReference>
<keyword evidence="2" id="KW-0813">Transport</keyword>
<feature type="chain" id="PRO_5045115005" evidence="8">
    <location>
        <begin position="32"/>
        <end position="974"/>
    </location>
</feature>
<evidence type="ECO:0000256" key="5">
    <source>
        <dbReference type="ARBA" id="ARBA00022840"/>
    </source>
</evidence>
<dbReference type="InterPro" id="IPR000383">
    <property type="entry name" value="Xaa-Pro-like_dom"/>
</dbReference>
<evidence type="ECO:0000313" key="10">
    <source>
        <dbReference type="EMBL" id="GAA2498776.1"/>
    </source>
</evidence>
<dbReference type="PANTHER" id="PTHR43335">
    <property type="entry name" value="ABC TRANSPORTER, ATP-BINDING PROTEIN"/>
    <property type="match status" value="1"/>
</dbReference>
<keyword evidence="4 10" id="KW-0378">Hydrolase</keyword>
<feature type="signal peptide" evidence="8">
    <location>
        <begin position="1"/>
        <end position="31"/>
    </location>
</feature>
<keyword evidence="7" id="KW-1133">Transmembrane helix</keyword>
<name>A0ABN3MAQ0_9MICO</name>
<dbReference type="GO" id="GO:0016787">
    <property type="term" value="F:hydrolase activity"/>
    <property type="evidence" value="ECO:0007669"/>
    <property type="project" value="UniProtKB-KW"/>
</dbReference>
<feature type="region of interest" description="Disordered" evidence="6">
    <location>
        <begin position="32"/>
        <end position="73"/>
    </location>
</feature>
<evidence type="ECO:0000313" key="11">
    <source>
        <dbReference type="Proteomes" id="UP001500730"/>
    </source>
</evidence>
<gene>
    <name evidence="10" type="ORF">GCM10009858_41400</name>
</gene>
<dbReference type="SMART" id="SM00939">
    <property type="entry name" value="PepX_C"/>
    <property type="match status" value="1"/>
</dbReference>
<dbReference type="PROSITE" id="PS50893">
    <property type="entry name" value="ABC_TRANSPORTER_2"/>
    <property type="match status" value="1"/>
</dbReference>
<organism evidence="10 11">
    <name type="scientific">Terrabacter carboxydivorans</name>
    <dbReference type="NCBI Taxonomy" id="619730"/>
    <lineage>
        <taxon>Bacteria</taxon>
        <taxon>Bacillati</taxon>
        <taxon>Actinomycetota</taxon>
        <taxon>Actinomycetes</taxon>
        <taxon>Micrococcales</taxon>
        <taxon>Intrasporangiaceae</taxon>
        <taxon>Terrabacter</taxon>
    </lineage>
</organism>
<dbReference type="Pfam" id="PF02129">
    <property type="entry name" value="Peptidase_S15"/>
    <property type="match status" value="1"/>
</dbReference>
<dbReference type="SUPFAM" id="SSF53474">
    <property type="entry name" value="alpha/beta-Hydrolases"/>
    <property type="match status" value="1"/>
</dbReference>
<dbReference type="Pfam" id="PF00005">
    <property type="entry name" value="ABC_tran"/>
    <property type="match status" value="1"/>
</dbReference>
<feature type="compositionally biased region" description="Low complexity" evidence="6">
    <location>
        <begin position="32"/>
        <end position="53"/>
    </location>
</feature>
<evidence type="ECO:0000259" key="9">
    <source>
        <dbReference type="PROSITE" id="PS50893"/>
    </source>
</evidence>
<accession>A0ABN3MAQ0</accession>
<dbReference type="Gene3D" id="2.60.120.260">
    <property type="entry name" value="Galactose-binding domain-like"/>
    <property type="match status" value="1"/>
</dbReference>
<dbReference type="InterPro" id="IPR003593">
    <property type="entry name" value="AAA+_ATPase"/>
</dbReference>
<feature type="transmembrane region" description="Helical" evidence="7">
    <location>
        <begin position="609"/>
        <end position="628"/>
    </location>
</feature>
<dbReference type="InterPro" id="IPR017871">
    <property type="entry name" value="ABC_transporter-like_CS"/>
</dbReference>
<dbReference type="InterPro" id="IPR013736">
    <property type="entry name" value="Xaa-Pro_dipept_C"/>
</dbReference>
<evidence type="ECO:0000256" key="7">
    <source>
        <dbReference type="SAM" id="Phobius"/>
    </source>
</evidence>
<keyword evidence="11" id="KW-1185">Reference proteome</keyword>
<keyword evidence="5" id="KW-0067">ATP-binding</keyword>
<dbReference type="Gene3D" id="3.40.50.1820">
    <property type="entry name" value="alpha/beta hydrolase"/>
    <property type="match status" value="2"/>
</dbReference>
<evidence type="ECO:0000256" key="2">
    <source>
        <dbReference type="ARBA" id="ARBA00022448"/>
    </source>
</evidence>
<comment type="similarity">
    <text evidence="1">Belongs to the ABC transporter superfamily.</text>
</comment>
<keyword evidence="7" id="KW-0812">Transmembrane</keyword>
<keyword evidence="8" id="KW-0732">Signal</keyword>
<evidence type="ECO:0000256" key="4">
    <source>
        <dbReference type="ARBA" id="ARBA00022801"/>
    </source>
</evidence>